<dbReference type="Proteomes" id="UP000027770">
    <property type="component" value="Unassembled WGS sequence"/>
</dbReference>
<evidence type="ECO:0000256" key="2">
    <source>
        <dbReference type="ARBA" id="ARBA00008290"/>
    </source>
</evidence>
<evidence type="ECO:0000256" key="3">
    <source>
        <dbReference type="ARBA" id="ARBA00022438"/>
    </source>
</evidence>
<keyword evidence="3 9" id="KW-0031">Aminopeptidase</keyword>
<dbReference type="GO" id="GO:0008270">
    <property type="term" value="F:zinc ion binding"/>
    <property type="evidence" value="ECO:0007669"/>
    <property type="project" value="InterPro"/>
</dbReference>
<dbReference type="PANTHER" id="PTHR28570">
    <property type="entry name" value="ASPARTYL AMINOPEPTIDASE"/>
    <property type="match status" value="1"/>
</dbReference>
<keyword evidence="7 9" id="KW-0862">Zinc</keyword>
<dbReference type="CDD" id="cd05659">
    <property type="entry name" value="M18_API"/>
    <property type="match status" value="1"/>
</dbReference>
<evidence type="ECO:0000256" key="5">
    <source>
        <dbReference type="ARBA" id="ARBA00022723"/>
    </source>
</evidence>
<dbReference type="FunFam" id="2.30.250.10:FF:000006">
    <property type="entry name" value="Probable M18 family aminopeptidase 1"/>
    <property type="match status" value="1"/>
</dbReference>
<keyword evidence="4 9" id="KW-0645">Protease</keyword>
<dbReference type="SUPFAM" id="SSF53187">
    <property type="entry name" value="Zn-dependent exopeptidases"/>
    <property type="match status" value="1"/>
</dbReference>
<dbReference type="NCBIfam" id="NF002600">
    <property type="entry name" value="PRK02256.1"/>
    <property type="match status" value="1"/>
</dbReference>
<name>A0AA40IVQ9_CLONO</name>
<dbReference type="PANTHER" id="PTHR28570:SF2">
    <property type="entry name" value="M18 FAMILY AMINOPEPTIDASE 1-RELATED"/>
    <property type="match status" value="1"/>
</dbReference>
<comment type="cofactor">
    <cofactor evidence="1 10">
        <name>Zn(2+)</name>
        <dbReference type="ChEBI" id="CHEBI:29105"/>
    </cofactor>
</comment>
<dbReference type="SUPFAM" id="SSF101821">
    <property type="entry name" value="Aminopeptidase/glucanase lid domain"/>
    <property type="match status" value="1"/>
</dbReference>
<proteinExistence type="inferred from homology"/>
<dbReference type="Pfam" id="PF02127">
    <property type="entry name" value="Peptidase_M18"/>
    <property type="match status" value="1"/>
</dbReference>
<evidence type="ECO:0000256" key="6">
    <source>
        <dbReference type="ARBA" id="ARBA00022801"/>
    </source>
</evidence>
<dbReference type="GO" id="GO:0008237">
    <property type="term" value="F:metallopeptidase activity"/>
    <property type="evidence" value="ECO:0007669"/>
    <property type="project" value="UniProtKB-KW"/>
</dbReference>
<dbReference type="GO" id="GO:0005737">
    <property type="term" value="C:cytoplasm"/>
    <property type="evidence" value="ECO:0007669"/>
    <property type="project" value="UniProtKB-ARBA"/>
</dbReference>
<dbReference type="InterPro" id="IPR001948">
    <property type="entry name" value="Peptidase_M18"/>
</dbReference>
<dbReference type="InterPro" id="IPR023358">
    <property type="entry name" value="Peptidase_M18_dom2"/>
</dbReference>
<evidence type="ECO:0000256" key="1">
    <source>
        <dbReference type="ARBA" id="ARBA00001947"/>
    </source>
</evidence>
<keyword evidence="5 9" id="KW-0479">Metal-binding</keyword>
<comment type="similarity">
    <text evidence="2 9">Belongs to the peptidase M18 family.</text>
</comment>
<evidence type="ECO:0000256" key="4">
    <source>
        <dbReference type="ARBA" id="ARBA00022670"/>
    </source>
</evidence>
<sequence length="469" mass="52564">MAQDKPELQKKYEYAWDKYSEKELKEVFLLNERYIQFMSNCKTERECIDEFVKIAEDNGYKNIQSIIEEDGRLKPGDKVYANNMGKTLAMFVIGNKPFERGLTILGAHVDSPRLDLKQNPLYEDSDLALFDTHYYGGIKKYQWVTLPLSIHGVIAKKNGELVKVVIGEDENDPVVGISDLLIHLAGSQMDKKLAKGVEGEDLNILIGSMPIKDKDVKNRVKQNILRLLNEKYGIDEEDFVSAELEVVPAGRARHYGLDKSMVMAYGHDDRVCAYTSFEALLNIENPQKTCVALLVDKEEIGSVGATGMQSRFFENTVAEVMNLVGEYNELKLRRTLTNSKMLSSDVSAAFDPNYPSVMEKRNCAYFGKGVVFNKYTGARGKSGSNDASAEYMGEIRAIMEKHNISWQTAELGKVDEGGGGTIAYILAEYGMNVIDCGVAVQNMHAPWEVVSKADVYETMRAYCAFLEEA</sequence>
<evidence type="ECO:0000256" key="9">
    <source>
        <dbReference type="RuleBase" id="RU004386"/>
    </source>
</evidence>
<dbReference type="GO" id="GO:0006508">
    <property type="term" value="P:proteolysis"/>
    <property type="evidence" value="ECO:0007669"/>
    <property type="project" value="UniProtKB-KW"/>
</dbReference>
<dbReference type="EC" id="3.4.11.-" evidence="10"/>
<dbReference type="PRINTS" id="PR00932">
    <property type="entry name" value="AMINO1PTASE"/>
</dbReference>
<dbReference type="RefSeq" id="WP_039217014.1">
    <property type="nucleotide sequence ID" value="NZ_JENW01000015.1"/>
</dbReference>
<dbReference type="GO" id="GO:0004177">
    <property type="term" value="F:aminopeptidase activity"/>
    <property type="evidence" value="ECO:0007669"/>
    <property type="project" value="UniProtKB-KW"/>
</dbReference>
<evidence type="ECO:0000256" key="8">
    <source>
        <dbReference type="ARBA" id="ARBA00023049"/>
    </source>
</evidence>
<dbReference type="Gene3D" id="2.30.250.10">
    <property type="entry name" value="Aminopeptidase i, Domain 2"/>
    <property type="match status" value="1"/>
</dbReference>
<reference evidence="11 12" key="1">
    <citation type="submission" date="2014-02" db="EMBL/GenBank/DDBJ databases">
        <title>Plasmidome dynamics in the species complex Clostridium novyi sensu lato converts strains of independent lineages into distinctly different pathogens.</title>
        <authorList>
            <person name="Skarin H."/>
            <person name="Segerman B."/>
        </authorList>
    </citation>
    <scope>NUCLEOTIDE SEQUENCE [LARGE SCALE GENOMIC DNA]</scope>
    <source>
        <strain evidence="11 12">ATCC 27606</strain>
    </source>
</reference>
<organism evidence="11 12">
    <name type="scientific">Clostridium novyi B str. ATCC 27606</name>
    <dbReference type="NCBI Taxonomy" id="1443123"/>
    <lineage>
        <taxon>Bacteria</taxon>
        <taxon>Bacillati</taxon>
        <taxon>Bacillota</taxon>
        <taxon>Clostridia</taxon>
        <taxon>Eubacteriales</taxon>
        <taxon>Clostridiaceae</taxon>
        <taxon>Clostridium</taxon>
    </lineage>
</organism>
<dbReference type="Gene3D" id="3.40.630.10">
    <property type="entry name" value="Zn peptidases"/>
    <property type="match status" value="1"/>
</dbReference>
<protein>
    <recommendedName>
        <fullName evidence="10">M18 family aminopeptidase</fullName>
        <ecNumber evidence="10">3.4.11.-</ecNumber>
    </recommendedName>
</protein>
<dbReference type="AlphaFoldDB" id="A0AA40IVQ9"/>
<comment type="caution">
    <text evidence="11">The sequence shown here is derived from an EMBL/GenBank/DDBJ whole genome shotgun (WGS) entry which is preliminary data.</text>
</comment>
<dbReference type="EMBL" id="JENW01000015">
    <property type="protein sequence ID" value="KEI18099.1"/>
    <property type="molecule type" value="Genomic_DNA"/>
</dbReference>
<evidence type="ECO:0000256" key="7">
    <source>
        <dbReference type="ARBA" id="ARBA00022833"/>
    </source>
</evidence>
<gene>
    <name evidence="11" type="ORF">Z959_04770</name>
</gene>
<evidence type="ECO:0000313" key="12">
    <source>
        <dbReference type="Proteomes" id="UP000027770"/>
    </source>
</evidence>
<keyword evidence="8 9" id="KW-0482">Metalloprotease</keyword>
<accession>A0AA40IVQ9</accession>
<evidence type="ECO:0000313" key="11">
    <source>
        <dbReference type="EMBL" id="KEI18099.1"/>
    </source>
</evidence>
<keyword evidence="12" id="KW-1185">Reference proteome</keyword>
<keyword evidence="6 9" id="KW-0378">Hydrolase</keyword>
<evidence type="ECO:0000256" key="10">
    <source>
        <dbReference type="RuleBase" id="RU004387"/>
    </source>
</evidence>